<proteinExistence type="evidence at transcript level"/>
<feature type="compositionally biased region" description="Polar residues" evidence="1">
    <location>
        <begin position="94"/>
        <end position="126"/>
    </location>
</feature>
<sequence length="519" mass="56142">SQSIAATNGRRTPLSLSQPIKKTINQNNKKEKTPDIIIIENSIQETTTVVSTTTTTTATSGQTPQLTQAQAQTIKQNPVVILSNSTVDEHIKQKPQQTSKRNSESPKTVKQTNGVHSDNSQIATNGNHKKESPRSTPKPSNVVKKSSESNGDKTAELTTSEAKEVAAALKSIESAVDNNGEFVSGSQEKKKAPQQEKVTQKQSESILLEKDLKGFTGEGGEMESLIVESNEYADSPMPPKSVKGKGKILKLASGPPPTGRTRVSPFRQQLAAAAAQQANVSTIVNLSTVSEQSSTTETPPSSIDFSAPLKVSGRRSTRPIKDFPLTYRKPLPQVELNDSTSSLNVTVGSEISNSFFFRTPFTSGRKRKDMTPESTSDTMDLDREVIDSPKRARLDFSGFLSVVSSPVTMLKNKFSRVHLQSSTPNKQQQQDDENLSTCITAEATTTTNLSGNDGKGAATVSSESGDVTKGIDAVETIKTGEGDEQEPTDTPVDITDENKEDDDVEIKEIPDKRQWCSLM</sequence>
<feature type="region of interest" description="Disordered" evidence="1">
    <location>
        <begin position="179"/>
        <end position="219"/>
    </location>
</feature>
<feature type="compositionally biased region" description="Basic and acidic residues" evidence="1">
    <location>
        <begin position="145"/>
        <end position="155"/>
    </location>
</feature>
<feature type="compositionally biased region" description="Basic and acidic residues" evidence="1">
    <location>
        <begin position="506"/>
        <end position="519"/>
    </location>
</feature>
<feature type="compositionally biased region" description="Polar residues" evidence="1">
    <location>
        <begin position="196"/>
        <end position="205"/>
    </location>
</feature>
<feature type="region of interest" description="Disordered" evidence="1">
    <location>
        <begin position="231"/>
        <end position="263"/>
    </location>
</feature>
<feature type="region of interest" description="Disordered" evidence="1">
    <location>
        <begin position="288"/>
        <end position="310"/>
    </location>
</feature>
<dbReference type="EMBL" id="GANO01004859">
    <property type="protein sequence ID" value="JAB55012.1"/>
    <property type="molecule type" value="mRNA"/>
</dbReference>
<evidence type="ECO:0000256" key="1">
    <source>
        <dbReference type="SAM" id="MobiDB-lite"/>
    </source>
</evidence>
<feature type="non-terminal residue" evidence="2">
    <location>
        <position position="1"/>
    </location>
</feature>
<feature type="region of interest" description="Disordered" evidence="1">
    <location>
        <begin position="1"/>
        <end position="33"/>
    </location>
</feature>
<feature type="compositionally biased region" description="Acidic residues" evidence="1">
    <location>
        <begin position="494"/>
        <end position="505"/>
    </location>
</feature>
<name>U5ED66_9DIPT</name>
<dbReference type="AlphaFoldDB" id="U5ED66"/>
<reference evidence="2" key="1">
    <citation type="journal article" date="2014" name="Insect Biochem. Mol. Biol.">
        <title>An insight into the sialome of the frog biting fly, Corethrella appendiculata.</title>
        <authorList>
            <person name="Ribeiro J.M.C."/>
            <person name="Chagas A.C."/>
            <person name="Pham V.M."/>
            <person name="Lounibos L.P."/>
            <person name="Calvo E."/>
        </authorList>
    </citation>
    <scope>NUCLEOTIDE SEQUENCE</scope>
    <source>
        <tissue evidence="2">Salivary glands</tissue>
    </source>
</reference>
<feature type="region of interest" description="Disordered" evidence="1">
    <location>
        <begin position="448"/>
        <end position="519"/>
    </location>
</feature>
<feature type="compositionally biased region" description="Low complexity" evidence="1">
    <location>
        <begin position="288"/>
        <end position="302"/>
    </location>
</feature>
<protein>
    <submittedName>
        <fullName evidence="2">Putative mucin 68d</fullName>
    </submittedName>
</protein>
<evidence type="ECO:0000313" key="2">
    <source>
        <dbReference type="EMBL" id="JAB55012.1"/>
    </source>
</evidence>
<accession>U5ED66</accession>
<feature type="region of interest" description="Disordered" evidence="1">
    <location>
        <begin position="87"/>
        <end position="160"/>
    </location>
</feature>
<organism evidence="2">
    <name type="scientific">Corethrella appendiculata</name>
    <dbReference type="NCBI Taxonomy" id="1370023"/>
    <lineage>
        <taxon>Eukaryota</taxon>
        <taxon>Metazoa</taxon>
        <taxon>Ecdysozoa</taxon>
        <taxon>Arthropoda</taxon>
        <taxon>Hexapoda</taxon>
        <taxon>Insecta</taxon>
        <taxon>Pterygota</taxon>
        <taxon>Neoptera</taxon>
        <taxon>Endopterygota</taxon>
        <taxon>Diptera</taxon>
        <taxon>Nematocera</taxon>
        <taxon>Culicoidea</taxon>
        <taxon>Chaoboridae</taxon>
        <taxon>Corethrella</taxon>
    </lineage>
</organism>
<feature type="compositionally biased region" description="Polar residues" evidence="1">
    <location>
        <begin position="1"/>
        <end position="27"/>
    </location>
</feature>